<dbReference type="EMBL" id="CAJVPI010000589">
    <property type="protein sequence ID" value="CAG8553037.1"/>
    <property type="molecule type" value="Genomic_DNA"/>
</dbReference>
<gene>
    <name evidence="3" type="ORF">PBRASI_LOCUS5190</name>
</gene>
<sequence>MFIAGLLLIIVFILVLFCARAPKITEITETESSVTFYLKRAKGYLRLRQFTDALRDAEAILARDPQHAKAALFKAKALIALKRYTEAVDTLTELKKVVKECNGEITTILQHAKKLVIESRDGNYNIVDILDELPLEDQDGGSCLNCYLDHADYISDAIELRDVESKGKGWFANREISSNTVIMAAKAFSVIYSREMPLQVNIQLCNMIANRILIEPELGCEVYKLYAGPDLISYSKIDNESRRKVDYHRILRIIDYNSFNPFDMFRYFNDQSNTASDCGRGLWIAPSFFNHTCVDNNISKIFLGDFMFLRTNRDIHMGEELTIQYKSPLDPERSKKLRLYGINCQCRLCQLESSESPAVSQRRVKLLKKFDKTILPRLKLLFSGKNVSDRSLLKDLTRLTAELRGLRNNNQDLDFPSIQIRHCLTELLCFLGKRVTAADELSQLYRFLLRHDAVLSCKVAYELAILSAAVITQDIDWSAMWFEELRRLLYIEDKKKNYGEAQHADITKIAQKFFKQVVLI</sequence>
<evidence type="ECO:0000313" key="3">
    <source>
        <dbReference type="EMBL" id="CAG8553037.1"/>
    </source>
</evidence>
<protein>
    <submittedName>
        <fullName evidence="3">6148_t:CDS:1</fullName>
    </submittedName>
</protein>
<accession>A0A9N9B4P3</accession>
<dbReference type="PROSITE" id="PS50280">
    <property type="entry name" value="SET"/>
    <property type="match status" value="1"/>
</dbReference>
<dbReference type="AlphaFoldDB" id="A0A9N9B4P3"/>
<dbReference type="InterPro" id="IPR001214">
    <property type="entry name" value="SET_dom"/>
</dbReference>
<feature type="signal peptide" evidence="1">
    <location>
        <begin position="1"/>
        <end position="21"/>
    </location>
</feature>
<dbReference type="InterPro" id="IPR046341">
    <property type="entry name" value="SET_dom_sf"/>
</dbReference>
<proteinExistence type="predicted"/>
<dbReference type="Pfam" id="PF13432">
    <property type="entry name" value="TPR_16"/>
    <property type="match status" value="1"/>
</dbReference>
<feature type="domain" description="SET" evidence="2">
    <location>
        <begin position="156"/>
        <end position="326"/>
    </location>
</feature>
<dbReference type="SUPFAM" id="SSF82199">
    <property type="entry name" value="SET domain"/>
    <property type="match status" value="1"/>
</dbReference>
<evidence type="ECO:0000256" key="1">
    <source>
        <dbReference type="SAM" id="SignalP"/>
    </source>
</evidence>
<name>A0A9N9B4P3_9GLOM</name>
<dbReference type="OrthoDB" id="433738at2759"/>
<dbReference type="InterPro" id="IPR011990">
    <property type="entry name" value="TPR-like_helical_dom_sf"/>
</dbReference>
<dbReference type="SUPFAM" id="SSF48452">
    <property type="entry name" value="TPR-like"/>
    <property type="match status" value="1"/>
</dbReference>
<dbReference type="Pfam" id="PF00856">
    <property type="entry name" value="SET"/>
    <property type="match status" value="1"/>
</dbReference>
<dbReference type="Proteomes" id="UP000789739">
    <property type="component" value="Unassembled WGS sequence"/>
</dbReference>
<evidence type="ECO:0000259" key="2">
    <source>
        <dbReference type="PROSITE" id="PS50280"/>
    </source>
</evidence>
<keyword evidence="1" id="KW-0732">Signal</keyword>
<comment type="caution">
    <text evidence="3">The sequence shown here is derived from an EMBL/GenBank/DDBJ whole genome shotgun (WGS) entry which is preliminary data.</text>
</comment>
<reference evidence="3" key="1">
    <citation type="submission" date="2021-06" db="EMBL/GenBank/DDBJ databases">
        <authorList>
            <person name="Kallberg Y."/>
            <person name="Tangrot J."/>
            <person name="Rosling A."/>
        </authorList>
    </citation>
    <scope>NUCLEOTIDE SEQUENCE</scope>
    <source>
        <strain evidence="3">BR232B</strain>
    </source>
</reference>
<keyword evidence="4" id="KW-1185">Reference proteome</keyword>
<dbReference type="InterPro" id="IPR053209">
    <property type="entry name" value="Gramillin-biosynth_MTr"/>
</dbReference>
<evidence type="ECO:0000313" key="4">
    <source>
        <dbReference type="Proteomes" id="UP000789739"/>
    </source>
</evidence>
<dbReference type="Gene3D" id="1.25.40.10">
    <property type="entry name" value="Tetratricopeptide repeat domain"/>
    <property type="match status" value="1"/>
</dbReference>
<organism evidence="3 4">
    <name type="scientific">Paraglomus brasilianum</name>
    <dbReference type="NCBI Taxonomy" id="144538"/>
    <lineage>
        <taxon>Eukaryota</taxon>
        <taxon>Fungi</taxon>
        <taxon>Fungi incertae sedis</taxon>
        <taxon>Mucoromycota</taxon>
        <taxon>Glomeromycotina</taxon>
        <taxon>Glomeromycetes</taxon>
        <taxon>Paraglomerales</taxon>
        <taxon>Paraglomeraceae</taxon>
        <taxon>Paraglomus</taxon>
    </lineage>
</organism>
<dbReference type="Gene3D" id="2.170.270.10">
    <property type="entry name" value="SET domain"/>
    <property type="match status" value="1"/>
</dbReference>
<dbReference type="PANTHER" id="PTHR47643">
    <property type="entry name" value="TPR DOMAIN PROTEIN (AFU_ORTHOLOGUE AFUA_5G12710)"/>
    <property type="match status" value="1"/>
</dbReference>
<dbReference type="PANTHER" id="PTHR47643:SF2">
    <property type="entry name" value="TPR DOMAIN PROTEIN (AFU_ORTHOLOGUE AFUA_5G12710)"/>
    <property type="match status" value="1"/>
</dbReference>
<feature type="chain" id="PRO_5040305260" evidence="1">
    <location>
        <begin position="22"/>
        <end position="520"/>
    </location>
</feature>